<evidence type="ECO:0000313" key="7">
    <source>
        <dbReference type="Proteomes" id="UP000515800"/>
    </source>
</evidence>
<dbReference type="InterPro" id="IPR006127">
    <property type="entry name" value="ZnuA-like"/>
</dbReference>
<keyword evidence="5" id="KW-0812">Transmembrane</keyword>
<evidence type="ECO:0000256" key="5">
    <source>
        <dbReference type="SAM" id="Phobius"/>
    </source>
</evidence>
<dbReference type="InterPro" id="IPR050492">
    <property type="entry name" value="Bact_metal-bind_prot9"/>
</dbReference>
<feature type="transmembrane region" description="Helical" evidence="5">
    <location>
        <begin position="6"/>
        <end position="25"/>
    </location>
</feature>
<evidence type="ECO:0000256" key="4">
    <source>
        <dbReference type="ARBA" id="ARBA00022729"/>
    </source>
</evidence>
<dbReference type="Proteomes" id="UP000515800">
    <property type="component" value="Chromosome"/>
</dbReference>
<dbReference type="RefSeq" id="WP_187529737.1">
    <property type="nucleotide sequence ID" value="NZ_CP060724.1"/>
</dbReference>
<keyword evidence="5" id="KW-1133">Transmembrane helix</keyword>
<dbReference type="SUPFAM" id="SSF53807">
    <property type="entry name" value="Helical backbone' metal receptor"/>
    <property type="match status" value="1"/>
</dbReference>
<evidence type="ECO:0000256" key="3">
    <source>
        <dbReference type="ARBA" id="ARBA00022723"/>
    </source>
</evidence>
<dbReference type="KEGG" id="wdi:H9L19_03355"/>
<dbReference type="GO" id="GO:0046872">
    <property type="term" value="F:metal ion binding"/>
    <property type="evidence" value="ECO:0007669"/>
    <property type="project" value="UniProtKB-KW"/>
</dbReference>
<evidence type="ECO:0000313" key="6">
    <source>
        <dbReference type="EMBL" id="QNN75909.1"/>
    </source>
</evidence>
<reference evidence="6 7" key="1">
    <citation type="submission" date="2020-08" db="EMBL/GenBank/DDBJ databases">
        <title>Genome sequence of Weissella diestrammenae KACC 16890T.</title>
        <authorList>
            <person name="Hyun D.-W."/>
            <person name="Bae J.-W."/>
        </authorList>
    </citation>
    <scope>NUCLEOTIDE SEQUENCE [LARGE SCALE GENOMIC DNA]</scope>
    <source>
        <strain evidence="6 7">KACC 16890</strain>
    </source>
</reference>
<dbReference type="GO" id="GO:0030313">
    <property type="term" value="C:cell envelope"/>
    <property type="evidence" value="ECO:0007669"/>
    <property type="project" value="UniProtKB-SubCell"/>
</dbReference>
<dbReference type="Gene3D" id="3.40.50.1980">
    <property type="entry name" value="Nitrogenase molybdenum iron protein domain"/>
    <property type="match status" value="1"/>
</dbReference>
<gene>
    <name evidence="6" type="ORF">H9L19_03355</name>
</gene>
<comment type="subcellular location">
    <subcellularLocation>
        <location evidence="1">Cell envelope</location>
    </subcellularLocation>
</comment>
<dbReference type="AlphaFoldDB" id="A0A7G9T734"/>
<dbReference type="EMBL" id="CP060724">
    <property type="protein sequence ID" value="QNN75909.1"/>
    <property type="molecule type" value="Genomic_DNA"/>
</dbReference>
<keyword evidence="4" id="KW-0732">Signal</keyword>
<evidence type="ECO:0000256" key="2">
    <source>
        <dbReference type="ARBA" id="ARBA00022448"/>
    </source>
</evidence>
<keyword evidence="3" id="KW-0479">Metal-binding</keyword>
<dbReference type="PANTHER" id="PTHR42953">
    <property type="entry name" value="HIGH-AFFINITY ZINC UPTAKE SYSTEM PROTEIN ZNUA-RELATED"/>
    <property type="match status" value="1"/>
</dbReference>
<keyword evidence="2" id="KW-0813">Transport</keyword>
<sequence>MVKNRHYMFIVPIIGVLLLLSLVGYRTYQNHEAQKVNQQGITIVTSLNMYGEIAKAVVGNAGTVTSILNKSTIDPHDFEPTAQTAKTYAQADLVVVNGGGYDVWATKLARANKQAKQINVGQLFNYQDGDNEHFWYRAEMVDRLTRELTQKLSQLEPKRAAYFAANANKYRAKMALVNAKRATVKQLLAGKTVMATEPVYDNALAGFDVKIANQAFARAVDEGNDPTPTAVRNWQSEIESGQVALVFENTQTTGKVVANALKIAREKQVPIVKVTETKPDHLTYVAWQLQILTAIEEALQK</sequence>
<accession>A0A7G9T734</accession>
<organism evidence="6 7">
    <name type="scientific">Weissella diestrammenae</name>
    <dbReference type="NCBI Taxonomy" id="1162633"/>
    <lineage>
        <taxon>Bacteria</taxon>
        <taxon>Bacillati</taxon>
        <taxon>Bacillota</taxon>
        <taxon>Bacilli</taxon>
        <taxon>Lactobacillales</taxon>
        <taxon>Lactobacillaceae</taxon>
        <taxon>Weissella</taxon>
    </lineage>
</organism>
<keyword evidence="5" id="KW-0472">Membrane</keyword>
<protein>
    <submittedName>
        <fullName evidence="6">Zinc ABC transporter substrate-binding protein</fullName>
    </submittedName>
</protein>
<evidence type="ECO:0000256" key="1">
    <source>
        <dbReference type="ARBA" id="ARBA00004196"/>
    </source>
</evidence>
<name>A0A7G9T734_9LACO</name>
<proteinExistence type="predicted"/>
<dbReference type="PANTHER" id="PTHR42953:SF1">
    <property type="entry name" value="METAL-BINDING PROTEIN HI_0362-RELATED"/>
    <property type="match status" value="1"/>
</dbReference>
<dbReference type="GO" id="GO:0030001">
    <property type="term" value="P:metal ion transport"/>
    <property type="evidence" value="ECO:0007669"/>
    <property type="project" value="InterPro"/>
</dbReference>
<dbReference type="Pfam" id="PF01297">
    <property type="entry name" value="ZnuA"/>
    <property type="match status" value="1"/>
</dbReference>
<keyword evidence="7" id="KW-1185">Reference proteome</keyword>